<dbReference type="EC" id="1.17.4.1" evidence="3"/>
<name>A0AAU7VGV5_9CAUD</name>
<proteinExistence type="inferred from homology"/>
<dbReference type="CDD" id="cd02888">
    <property type="entry name" value="RNR_II_dimer"/>
    <property type="match status" value="1"/>
</dbReference>
<feature type="domain" description="Ribonucleotide reductase large subunit C-terminal" evidence="10">
    <location>
        <begin position="541"/>
        <end position="596"/>
    </location>
</feature>
<evidence type="ECO:0000313" key="11">
    <source>
        <dbReference type="EMBL" id="XBW75414.1"/>
    </source>
</evidence>
<evidence type="ECO:0000256" key="4">
    <source>
        <dbReference type="ARBA" id="ARBA00022628"/>
    </source>
</evidence>
<protein>
    <recommendedName>
        <fullName evidence="3">ribonucleoside-diphosphate reductase</fullName>
        <ecNumber evidence="3">1.17.4.1</ecNumber>
    </recommendedName>
</protein>
<dbReference type="Pfam" id="PF02867">
    <property type="entry name" value="Ribonuc_red_lgC"/>
    <property type="match status" value="2"/>
</dbReference>
<feature type="domain" description="Ribonucleotide reductase large subunit C-terminal" evidence="10">
    <location>
        <begin position="75"/>
        <end position="515"/>
    </location>
</feature>
<comment type="catalytic activity">
    <reaction evidence="9">
        <text>a 2'-deoxyribonucleoside 5'-diphosphate + [thioredoxin]-disulfide + H2O = a ribonucleoside 5'-diphosphate + [thioredoxin]-dithiol</text>
        <dbReference type="Rhea" id="RHEA:23252"/>
        <dbReference type="Rhea" id="RHEA-COMP:10698"/>
        <dbReference type="Rhea" id="RHEA-COMP:10700"/>
        <dbReference type="ChEBI" id="CHEBI:15377"/>
        <dbReference type="ChEBI" id="CHEBI:29950"/>
        <dbReference type="ChEBI" id="CHEBI:50058"/>
        <dbReference type="ChEBI" id="CHEBI:57930"/>
        <dbReference type="ChEBI" id="CHEBI:73316"/>
        <dbReference type="EC" id="1.17.4.1"/>
    </reaction>
</comment>
<accession>A0AAU7VGV5</accession>
<dbReference type="NCBIfam" id="TIGR02504">
    <property type="entry name" value="NrdJ_Z"/>
    <property type="match status" value="1"/>
</dbReference>
<dbReference type="InterPro" id="IPR050862">
    <property type="entry name" value="RdRp_reductase_class-2"/>
</dbReference>
<dbReference type="GO" id="GO:0031419">
    <property type="term" value="F:cobalamin binding"/>
    <property type="evidence" value="ECO:0007669"/>
    <property type="project" value="UniProtKB-KW"/>
</dbReference>
<dbReference type="PANTHER" id="PTHR43371">
    <property type="entry name" value="VITAMIN B12-DEPENDENT RIBONUCLEOTIDE REDUCTASE"/>
    <property type="match status" value="1"/>
</dbReference>
<dbReference type="EMBL" id="PP882867">
    <property type="protein sequence ID" value="XBW75414.1"/>
    <property type="molecule type" value="Genomic_DNA"/>
</dbReference>
<reference evidence="11" key="1">
    <citation type="submission" date="2024-06" db="EMBL/GenBank/DDBJ databases">
        <authorList>
            <person name="Lu L."/>
            <person name="Wei N."/>
            <person name="Zhang R."/>
        </authorList>
    </citation>
    <scope>NUCLEOTIDE SEQUENCE</scope>
</reference>
<dbReference type="GO" id="GO:0004748">
    <property type="term" value="F:ribonucleoside-diphosphate reductase activity, thioredoxin disulfide as acceptor"/>
    <property type="evidence" value="ECO:0007669"/>
    <property type="project" value="UniProtKB-EC"/>
</dbReference>
<comment type="cofactor">
    <cofactor evidence="1">
        <name>adenosylcob(III)alamin</name>
        <dbReference type="ChEBI" id="CHEBI:18408"/>
    </cofactor>
</comment>
<dbReference type="InterPro" id="IPR013344">
    <property type="entry name" value="RNR_NrdJ/NrdZ"/>
</dbReference>
<dbReference type="PRINTS" id="PR01183">
    <property type="entry name" value="RIBORDTASEM1"/>
</dbReference>
<keyword evidence="5" id="KW-0547">Nucleotide-binding</keyword>
<gene>
    <name evidence="11" type="ORF">vBDshSR26L_99</name>
</gene>
<evidence type="ECO:0000256" key="9">
    <source>
        <dbReference type="ARBA" id="ARBA00047754"/>
    </source>
</evidence>
<dbReference type="GO" id="GO:0000166">
    <property type="term" value="F:nucleotide binding"/>
    <property type="evidence" value="ECO:0007669"/>
    <property type="project" value="UniProtKB-KW"/>
</dbReference>
<evidence type="ECO:0000256" key="1">
    <source>
        <dbReference type="ARBA" id="ARBA00001922"/>
    </source>
</evidence>
<dbReference type="PANTHER" id="PTHR43371:SF1">
    <property type="entry name" value="RIBONUCLEOSIDE-DIPHOSPHATE REDUCTASE"/>
    <property type="match status" value="1"/>
</dbReference>
<evidence type="ECO:0000259" key="10">
    <source>
        <dbReference type="Pfam" id="PF02867"/>
    </source>
</evidence>
<keyword evidence="6" id="KW-0560">Oxidoreductase</keyword>
<organism evidence="11">
    <name type="scientific">Dinoroseobacter phage vB_DshS_R26L</name>
    <dbReference type="NCBI Taxonomy" id="3161158"/>
    <lineage>
        <taxon>Viruses</taxon>
        <taxon>Duplodnaviria</taxon>
        <taxon>Heunggongvirae</taxon>
        <taxon>Uroviricota</taxon>
        <taxon>Caudoviricetes</taxon>
        <taxon>Nanhaivirus</taxon>
    </lineage>
</organism>
<keyword evidence="8" id="KW-0170">Cobalt</keyword>
<evidence type="ECO:0000256" key="8">
    <source>
        <dbReference type="ARBA" id="ARBA00023285"/>
    </source>
</evidence>
<evidence type="ECO:0000256" key="7">
    <source>
        <dbReference type="ARBA" id="ARBA00023157"/>
    </source>
</evidence>
<sequence length="647" mass="71736">MYGPSHPVSIDQHVQKYRIGPDEQFQDMCWRIADTLADNEAHRRDIYLTLLHQNFMPAGRVQRAVGAPMRICAHNCFVSGTIKDDSKDIIDKVSEAFQTMRMGGGIGYDFSTLRWRGAFIKSLRSTASGAVSFMSIYDSACKTVRSAGGRRGAQMGVLRIDHPDIEEFIDAKTAALADDVMKVQMLLGMKRKELQDDYDACVALDPDAALTRNARDRVDFFAEIEPFILDMVEKVSIQNRLSAFNVSVAVTDKFMDAVMADGDFDLVFEGAVVRTVKALPLWNKLMAATWDWAEPGVLFIDRINQMNNLYYCETIAATNPCGEQPLPPYGACLLGSYAAPKYIRKYSNQYFFDEEAFKADIPGVVRMMDNVIDEALYPLPQQEEEAKNKRRMGLGVTGMANAIEAMGFPYGSDDYIKAQDRILRVLLNEAYRASAMLAAEKGPFPLWDRDKFMAGAFVNSGVLDADVLELIAIHGLRNSHLTSIAPTGTISLTADNMSSGIEPVFSYKTGREIINQDGVTKSYVEIDDYGVREFGVEGRRADDLSVSDHVRVYTAAQRYVDSSISKTCNVGAEVTFDEFKDIYVQAWQSGAKGCTTFRLNGKRFGIMKSLDDVVPENEVEQLDAIASGEACGYDPVTGKRTGACGDD</sequence>
<dbReference type="SUPFAM" id="SSF51998">
    <property type="entry name" value="PFL-like glycyl radical enzymes"/>
    <property type="match status" value="1"/>
</dbReference>
<evidence type="ECO:0000256" key="5">
    <source>
        <dbReference type="ARBA" id="ARBA00022741"/>
    </source>
</evidence>
<dbReference type="Gene3D" id="3.20.70.20">
    <property type="match status" value="2"/>
</dbReference>
<evidence type="ECO:0000256" key="6">
    <source>
        <dbReference type="ARBA" id="ARBA00023002"/>
    </source>
</evidence>
<comment type="similarity">
    <text evidence="2">Belongs to the ribonucleoside diphosphate reductase class-2 family.</text>
</comment>
<keyword evidence="7" id="KW-1015">Disulfide bond</keyword>
<evidence type="ECO:0000256" key="2">
    <source>
        <dbReference type="ARBA" id="ARBA00007405"/>
    </source>
</evidence>
<dbReference type="InterPro" id="IPR000788">
    <property type="entry name" value="RNR_lg_C"/>
</dbReference>
<keyword evidence="4" id="KW-0846">Cobalamin</keyword>
<evidence type="ECO:0000256" key="3">
    <source>
        <dbReference type="ARBA" id="ARBA00012274"/>
    </source>
</evidence>